<dbReference type="PANTHER" id="PTHR30614">
    <property type="entry name" value="MEMBRANE COMPONENT OF AMINO ACID ABC TRANSPORTER"/>
    <property type="match status" value="1"/>
</dbReference>
<name>A0ABS4BL26_9HYPH</name>
<dbReference type="SUPFAM" id="SSF161098">
    <property type="entry name" value="MetI-like"/>
    <property type="match status" value="1"/>
</dbReference>
<comment type="subcellular location">
    <subcellularLocation>
        <location evidence="1">Cell inner membrane</location>
        <topology evidence="1">Multi-pass membrane protein</topology>
    </subcellularLocation>
    <subcellularLocation>
        <location evidence="8">Cell membrane</location>
        <topology evidence="8">Multi-pass membrane protein</topology>
    </subcellularLocation>
</comment>
<dbReference type="CDD" id="cd06261">
    <property type="entry name" value="TM_PBP2"/>
    <property type="match status" value="1"/>
</dbReference>
<evidence type="ECO:0000256" key="1">
    <source>
        <dbReference type="ARBA" id="ARBA00004429"/>
    </source>
</evidence>
<comment type="similarity">
    <text evidence="2">Belongs to the binding-protein-dependent transport system permease family. HisMQ subfamily.</text>
</comment>
<proteinExistence type="inferred from homology"/>
<evidence type="ECO:0000313" key="10">
    <source>
        <dbReference type="EMBL" id="MBP0616865.1"/>
    </source>
</evidence>
<keyword evidence="7 8" id="KW-0472">Membrane</keyword>
<evidence type="ECO:0000256" key="2">
    <source>
        <dbReference type="ARBA" id="ARBA00010072"/>
    </source>
</evidence>
<evidence type="ECO:0000259" key="9">
    <source>
        <dbReference type="PROSITE" id="PS50928"/>
    </source>
</evidence>
<feature type="transmembrane region" description="Helical" evidence="8">
    <location>
        <begin position="50"/>
        <end position="74"/>
    </location>
</feature>
<keyword evidence="6 8" id="KW-1133">Transmembrane helix</keyword>
<dbReference type="Pfam" id="PF00528">
    <property type="entry name" value="BPD_transp_1"/>
    <property type="match status" value="1"/>
</dbReference>
<gene>
    <name evidence="10" type="ORF">J6595_14865</name>
</gene>
<evidence type="ECO:0000256" key="3">
    <source>
        <dbReference type="ARBA" id="ARBA00022448"/>
    </source>
</evidence>
<dbReference type="NCBIfam" id="TIGR01726">
    <property type="entry name" value="HEQRo_perm_3TM"/>
    <property type="match status" value="1"/>
</dbReference>
<reference evidence="10 11" key="1">
    <citation type="submission" date="2021-04" db="EMBL/GenBank/DDBJ databases">
        <title>Whole genome sequence of Jiella sp. KSK16Y-1.</title>
        <authorList>
            <person name="Tuo L."/>
        </authorList>
    </citation>
    <scope>NUCLEOTIDE SEQUENCE [LARGE SCALE GENOMIC DNA]</scope>
    <source>
        <strain evidence="10 11">KSK16Y-1</strain>
    </source>
</reference>
<keyword evidence="5 8" id="KW-0812">Transmembrane</keyword>
<evidence type="ECO:0000256" key="7">
    <source>
        <dbReference type="ARBA" id="ARBA00023136"/>
    </source>
</evidence>
<feature type="transmembrane region" description="Helical" evidence="8">
    <location>
        <begin position="175"/>
        <end position="199"/>
    </location>
</feature>
<feature type="domain" description="ABC transmembrane type-1" evidence="9">
    <location>
        <begin position="50"/>
        <end position="238"/>
    </location>
</feature>
<comment type="caution">
    <text evidence="10">The sequence shown here is derived from an EMBL/GenBank/DDBJ whole genome shotgun (WGS) entry which is preliminary data.</text>
</comment>
<feature type="transmembrane region" description="Helical" evidence="8">
    <location>
        <begin position="95"/>
        <end position="114"/>
    </location>
</feature>
<dbReference type="InterPro" id="IPR010065">
    <property type="entry name" value="AA_ABC_transptr_permease_3TM"/>
</dbReference>
<dbReference type="Gene3D" id="1.10.3720.10">
    <property type="entry name" value="MetI-like"/>
    <property type="match status" value="1"/>
</dbReference>
<accession>A0ABS4BL26</accession>
<organism evidence="10 11">
    <name type="scientific">Jiella mangrovi</name>
    <dbReference type="NCBI Taxonomy" id="2821407"/>
    <lineage>
        <taxon>Bacteria</taxon>
        <taxon>Pseudomonadati</taxon>
        <taxon>Pseudomonadota</taxon>
        <taxon>Alphaproteobacteria</taxon>
        <taxon>Hyphomicrobiales</taxon>
        <taxon>Aurantimonadaceae</taxon>
        <taxon>Jiella</taxon>
    </lineage>
</organism>
<keyword evidence="11" id="KW-1185">Reference proteome</keyword>
<dbReference type="InterPro" id="IPR043429">
    <property type="entry name" value="ArtM/GltK/GlnP/TcyL/YhdX-like"/>
</dbReference>
<feature type="transmembrane region" description="Helical" evidence="8">
    <location>
        <begin position="120"/>
        <end position="138"/>
    </location>
</feature>
<keyword evidence="4" id="KW-1003">Cell membrane</keyword>
<dbReference type="InterPro" id="IPR000515">
    <property type="entry name" value="MetI-like"/>
</dbReference>
<keyword evidence="3 8" id="KW-0813">Transport</keyword>
<dbReference type="InterPro" id="IPR035906">
    <property type="entry name" value="MetI-like_sf"/>
</dbReference>
<protein>
    <submittedName>
        <fullName evidence="10">Amino acid ABC transporter permease</fullName>
    </submittedName>
</protein>
<dbReference type="EMBL" id="JAGJCF010000011">
    <property type="protein sequence ID" value="MBP0616865.1"/>
    <property type="molecule type" value="Genomic_DNA"/>
</dbReference>
<dbReference type="Proteomes" id="UP000678276">
    <property type="component" value="Unassembled WGS sequence"/>
</dbReference>
<evidence type="ECO:0000256" key="6">
    <source>
        <dbReference type="ARBA" id="ARBA00022989"/>
    </source>
</evidence>
<dbReference type="PANTHER" id="PTHR30614:SF35">
    <property type="entry name" value="ABC TRANSPORTER PERMEASE PROTEIN"/>
    <property type="match status" value="1"/>
</dbReference>
<evidence type="ECO:0000256" key="4">
    <source>
        <dbReference type="ARBA" id="ARBA00022475"/>
    </source>
</evidence>
<dbReference type="PROSITE" id="PS50928">
    <property type="entry name" value="ABC_TM1"/>
    <property type="match status" value="1"/>
</dbReference>
<evidence type="ECO:0000313" key="11">
    <source>
        <dbReference type="Proteomes" id="UP000678276"/>
    </source>
</evidence>
<feature type="transmembrane region" description="Helical" evidence="8">
    <location>
        <begin position="219"/>
        <end position="241"/>
    </location>
</feature>
<sequence length="252" mass="27665">MRSAGFGDPVNDRCPRQVRARLIDDREDRLNYDFNFAPVLANYPRLLEGAWVTIQLSFGAMVAGLVVGLMGAIAKNAGPRPLRWLVDAYVEAIRNTPFIIQIFFIFFGLPAIGLRFSPNVAALVALIINVGAYATEIIRAGIESINRGQVEAGIALGMKRAQIFRYVILRPALRTVYPALTSQFIFLMLTTSVVSVISASDLAAAGNDINAETFASFEVYLVITVIYFILSIGFSALFSAIERVAFSYPLSR</sequence>
<evidence type="ECO:0000256" key="8">
    <source>
        <dbReference type="RuleBase" id="RU363032"/>
    </source>
</evidence>
<evidence type="ECO:0000256" key="5">
    <source>
        <dbReference type="ARBA" id="ARBA00022692"/>
    </source>
</evidence>